<dbReference type="Proteomes" id="UP001596353">
    <property type="component" value="Unassembled WGS sequence"/>
</dbReference>
<keyword evidence="4" id="KW-1185">Reference proteome</keyword>
<evidence type="ECO:0000313" key="4">
    <source>
        <dbReference type="Proteomes" id="UP001596353"/>
    </source>
</evidence>
<accession>A0ABW2B9N0</accession>
<evidence type="ECO:0000313" key="3">
    <source>
        <dbReference type="EMBL" id="MFC6762228.1"/>
    </source>
</evidence>
<dbReference type="InterPro" id="IPR052513">
    <property type="entry name" value="Thioester_dehydratase-like"/>
</dbReference>
<name>A0ABW2B9N0_9RHOB</name>
<comment type="caution">
    <text evidence="3">The sequence shown here is derived from an EMBL/GenBank/DDBJ whole genome shotgun (WGS) entry which is preliminary data.</text>
</comment>
<dbReference type="Pfam" id="PF01796">
    <property type="entry name" value="OB_ChsH2_C"/>
    <property type="match status" value="1"/>
</dbReference>
<sequence length="135" mass="14521">MTDRPSDQDHGLPPYPPSASGAFYDAIAAEGRFALQRCADCAQFLYPAHDVCPSCLSTDLPLVDAPPQGQIASETTIRATTNPYFQDRLPIRIGLVILDCGPSMIAFLDDGAGMGDRIGVSFRPDTFGRAMAWAK</sequence>
<evidence type="ECO:0000259" key="2">
    <source>
        <dbReference type="Pfam" id="PF12172"/>
    </source>
</evidence>
<dbReference type="InterPro" id="IPR022002">
    <property type="entry name" value="ChsH2_Znr"/>
</dbReference>
<feature type="domain" description="ChsH2 rubredoxin-like zinc ribbon" evidence="2">
    <location>
        <begin position="27"/>
        <end position="60"/>
    </location>
</feature>
<reference evidence="4" key="1">
    <citation type="journal article" date="2019" name="Int. J. Syst. Evol. Microbiol.">
        <title>The Global Catalogue of Microorganisms (GCM) 10K type strain sequencing project: providing services to taxonomists for standard genome sequencing and annotation.</title>
        <authorList>
            <consortium name="The Broad Institute Genomics Platform"/>
            <consortium name="The Broad Institute Genome Sequencing Center for Infectious Disease"/>
            <person name="Wu L."/>
            <person name="Ma J."/>
        </authorList>
    </citation>
    <scope>NUCLEOTIDE SEQUENCE [LARGE SCALE GENOMIC DNA]</scope>
    <source>
        <strain evidence="4">CCUG 66188</strain>
    </source>
</reference>
<dbReference type="PANTHER" id="PTHR34075:SF5">
    <property type="entry name" value="BLR3430 PROTEIN"/>
    <property type="match status" value="1"/>
</dbReference>
<dbReference type="InterPro" id="IPR012340">
    <property type="entry name" value="NA-bd_OB-fold"/>
</dbReference>
<dbReference type="PANTHER" id="PTHR34075">
    <property type="entry name" value="BLR3430 PROTEIN"/>
    <property type="match status" value="1"/>
</dbReference>
<dbReference type="Gene3D" id="6.10.30.10">
    <property type="match status" value="1"/>
</dbReference>
<dbReference type="SUPFAM" id="SSF50249">
    <property type="entry name" value="Nucleic acid-binding proteins"/>
    <property type="match status" value="1"/>
</dbReference>
<evidence type="ECO:0000259" key="1">
    <source>
        <dbReference type="Pfam" id="PF01796"/>
    </source>
</evidence>
<gene>
    <name evidence="3" type="ORF">ACFQFQ_26250</name>
</gene>
<dbReference type="EMBL" id="JBHSWG010000004">
    <property type="protein sequence ID" value="MFC6762228.1"/>
    <property type="molecule type" value="Genomic_DNA"/>
</dbReference>
<feature type="domain" description="ChsH2 C-terminal OB-fold" evidence="1">
    <location>
        <begin position="63"/>
        <end position="123"/>
    </location>
</feature>
<organism evidence="3 4">
    <name type="scientific">Sulfitobacter porphyrae</name>
    <dbReference type="NCBI Taxonomy" id="1246864"/>
    <lineage>
        <taxon>Bacteria</taxon>
        <taxon>Pseudomonadati</taxon>
        <taxon>Pseudomonadota</taxon>
        <taxon>Alphaproteobacteria</taxon>
        <taxon>Rhodobacterales</taxon>
        <taxon>Roseobacteraceae</taxon>
        <taxon>Sulfitobacter</taxon>
    </lineage>
</organism>
<dbReference type="InterPro" id="IPR002878">
    <property type="entry name" value="ChsH2_C"/>
</dbReference>
<dbReference type="Pfam" id="PF12172">
    <property type="entry name" value="zf-ChsH2"/>
    <property type="match status" value="1"/>
</dbReference>
<protein>
    <submittedName>
        <fullName evidence="3">Zn-ribbon domain-containing OB-fold protein</fullName>
    </submittedName>
</protein>
<proteinExistence type="predicted"/>